<evidence type="ECO:0000313" key="4">
    <source>
        <dbReference type="Proteomes" id="UP000006238"/>
    </source>
</evidence>
<comment type="caution">
    <text evidence="3">The sequence shown here is derived from an EMBL/GenBank/DDBJ whole genome shotgun (WGS) entry which is preliminary data.</text>
</comment>
<organism evidence="3 4">
    <name type="scientific">Eshraghiella crossota DSM 2876</name>
    <dbReference type="NCBI Taxonomy" id="511680"/>
    <lineage>
        <taxon>Bacteria</taxon>
        <taxon>Bacillati</taxon>
        <taxon>Bacillota</taxon>
        <taxon>Clostridia</taxon>
        <taxon>Lachnospirales</taxon>
        <taxon>Lachnospiraceae</taxon>
        <taxon>Eshraghiella</taxon>
    </lineage>
</organism>
<feature type="transmembrane region" description="Helical" evidence="1">
    <location>
        <begin position="100"/>
        <end position="118"/>
    </location>
</feature>
<keyword evidence="1" id="KW-1133">Transmembrane helix</keyword>
<feature type="transmembrane region" description="Helical" evidence="1">
    <location>
        <begin position="31"/>
        <end position="48"/>
    </location>
</feature>
<dbReference type="HOGENOM" id="CLU_057101_10_1_9"/>
<keyword evidence="1" id="KW-0812">Transmembrane</keyword>
<evidence type="ECO:0000259" key="2">
    <source>
        <dbReference type="Pfam" id="PF01478"/>
    </source>
</evidence>
<feature type="transmembrane region" description="Helical" evidence="1">
    <location>
        <begin position="127"/>
        <end position="146"/>
    </location>
</feature>
<reference evidence="3 4" key="1">
    <citation type="submission" date="2010-02" db="EMBL/GenBank/DDBJ databases">
        <authorList>
            <person name="Weinstock G."/>
            <person name="Sodergren E."/>
            <person name="Clifton S."/>
            <person name="Fulton L."/>
            <person name="Fulton B."/>
            <person name="Courtney L."/>
            <person name="Fronick C."/>
            <person name="Harrison M."/>
            <person name="Strong C."/>
            <person name="Farmer C."/>
            <person name="Delahaunty K."/>
            <person name="Markovic C."/>
            <person name="Hall O."/>
            <person name="Minx P."/>
            <person name="Tomlinson C."/>
            <person name="Mitreva M."/>
            <person name="Nelson J."/>
            <person name="Hou S."/>
            <person name="Wollam A."/>
            <person name="Pepin K.H."/>
            <person name="Johnson M."/>
            <person name="Bhonagiri V."/>
            <person name="Zhang X."/>
            <person name="Suruliraj S."/>
            <person name="Warren W."/>
            <person name="Chinwalla A."/>
            <person name="Mardis E.R."/>
            <person name="Wilson R.K."/>
        </authorList>
    </citation>
    <scope>NUCLEOTIDE SEQUENCE [LARGE SCALE GENOMIC DNA]</scope>
    <source>
        <strain evidence="3 4">DSM 2876</strain>
    </source>
</reference>
<dbReference type="InterPro" id="IPR000045">
    <property type="entry name" value="Prepilin_IV_endopep_pep"/>
</dbReference>
<dbReference type="AlphaFoldDB" id="D4S320"/>
<name>D4S320_9FIRM</name>
<feature type="transmembrane region" description="Helical" evidence="1">
    <location>
        <begin position="54"/>
        <end position="72"/>
    </location>
</feature>
<keyword evidence="4" id="KW-1185">Reference proteome</keyword>
<evidence type="ECO:0000256" key="1">
    <source>
        <dbReference type="SAM" id="Phobius"/>
    </source>
</evidence>
<keyword evidence="1" id="KW-0472">Membrane</keyword>
<gene>
    <name evidence="3" type="ORF">BUTYVIB_02472</name>
</gene>
<dbReference type="EMBL" id="ABWN01000042">
    <property type="protein sequence ID" value="EFF67389.1"/>
    <property type="molecule type" value="Genomic_DNA"/>
</dbReference>
<evidence type="ECO:0000313" key="3">
    <source>
        <dbReference type="EMBL" id="EFF67389.1"/>
    </source>
</evidence>
<proteinExistence type="predicted"/>
<dbReference type="STRING" id="45851.BHV86_01455"/>
<dbReference type="Pfam" id="PF01478">
    <property type="entry name" value="Peptidase_A24"/>
    <property type="match status" value="1"/>
</dbReference>
<dbReference type="GO" id="GO:0004190">
    <property type="term" value="F:aspartic-type endopeptidase activity"/>
    <property type="evidence" value="ECO:0007669"/>
    <property type="project" value="InterPro"/>
</dbReference>
<protein>
    <submittedName>
        <fullName evidence="3">Peptidase, A24 family</fullName>
    </submittedName>
</protein>
<accession>D4S320</accession>
<dbReference type="Gene3D" id="1.20.120.1220">
    <property type="match status" value="1"/>
</dbReference>
<feature type="domain" description="Prepilin type IV endopeptidase peptidase" evidence="2">
    <location>
        <begin position="11"/>
        <end position="111"/>
    </location>
</feature>
<dbReference type="Proteomes" id="UP000006238">
    <property type="component" value="Unassembled WGS sequence"/>
</dbReference>
<dbReference type="GO" id="GO:0016020">
    <property type="term" value="C:membrane"/>
    <property type="evidence" value="ECO:0007669"/>
    <property type="project" value="InterPro"/>
</dbReference>
<sequence length="147" mass="15897">MKRGNDMVNGIIMTVLTIESISDIKTKSMSCVRLTIYFLMALLGNLIFGYQSVISMAGGIAIGIIVLIYGLITKEGIGYGDGIMFMCLGTVLGASQNLRLLFLSLICATAAGCIYALVLKKGMKTEIPFIPCILCSYIFMTALRVFV</sequence>